<comment type="caution">
    <text evidence="2">The sequence shown here is derived from an EMBL/GenBank/DDBJ whole genome shotgun (WGS) entry which is preliminary data.</text>
</comment>
<accession>A0A545SW55</accession>
<evidence type="ECO:0000313" key="2">
    <source>
        <dbReference type="EMBL" id="TQV69189.1"/>
    </source>
</evidence>
<name>A0A545SW55_9RHOB</name>
<reference evidence="2 3" key="1">
    <citation type="submission" date="2019-06" db="EMBL/GenBank/DDBJ databases">
        <title>A novel species of marine bacteria.</title>
        <authorList>
            <person name="Wang Y."/>
        </authorList>
    </citation>
    <scope>NUCLEOTIDE SEQUENCE [LARGE SCALE GENOMIC DNA]</scope>
    <source>
        <strain evidence="2 3">MA1-10</strain>
    </source>
</reference>
<dbReference type="InterPro" id="IPR025296">
    <property type="entry name" value="DUF4158"/>
</dbReference>
<evidence type="ECO:0000313" key="3">
    <source>
        <dbReference type="Proteomes" id="UP000315816"/>
    </source>
</evidence>
<dbReference type="EMBL" id="VICH01000004">
    <property type="protein sequence ID" value="TQV69189.1"/>
    <property type="molecule type" value="Genomic_DNA"/>
</dbReference>
<keyword evidence="3" id="KW-1185">Reference proteome</keyword>
<feature type="domain" description="DUF4158" evidence="1">
    <location>
        <begin position="2"/>
        <end position="47"/>
    </location>
</feature>
<gene>
    <name evidence="2" type="ORF">FIL88_06405</name>
</gene>
<evidence type="ECO:0000259" key="1">
    <source>
        <dbReference type="Pfam" id="PF13700"/>
    </source>
</evidence>
<dbReference type="Pfam" id="PF13700">
    <property type="entry name" value="DUF4158"/>
    <property type="match status" value="1"/>
</dbReference>
<proteinExistence type="predicted"/>
<protein>
    <submittedName>
        <fullName evidence="2">DUF4158 domain-containing protein</fullName>
    </submittedName>
</protein>
<sequence length="78" mass="8674">MFKGKAAKKMLKWLDQHAEAAASSESLVRGFVEECRRRQIILPGMTVSNVTVLMRWSLLNNGSRHGLHRASAAKCVHG</sequence>
<dbReference type="AlphaFoldDB" id="A0A545SW55"/>
<dbReference type="Proteomes" id="UP000315816">
    <property type="component" value="Unassembled WGS sequence"/>
</dbReference>
<organism evidence="2 3">
    <name type="scientific">Aliiroseovarius halocynthiae</name>
    <dbReference type="NCBI Taxonomy" id="985055"/>
    <lineage>
        <taxon>Bacteria</taxon>
        <taxon>Pseudomonadati</taxon>
        <taxon>Pseudomonadota</taxon>
        <taxon>Alphaproteobacteria</taxon>
        <taxon>Rhodobacterales</taxon>
        <taxon>Paracoccaceae</taxon>
        <taxon>Aliiroseovarius</taxon>
    </lineage>
</organism>